<dbReference type="InterPro" id="IPR005502">
    <property type="entry name" value="Ribosyl_crysJ1"/>
</dbReference>
<dbReference type="SUPFAM" id="SSF101478">
    <property type="entry name" value="ADP-ribosylglycohydrolase"/>
    <property type="match status" value="1"/>
</dbReference>
<dbReference type="PANTHER" id="PTHR16222:SF24">
    <property type="entry name" value="ADP-RIBOSYLHYDROLASE ARH3"/>
    <property type="match status" value="1"/>
</dbReference>
<evidence type="ECO:0000313" key="6">
    <source>
        <dbReference type="EMBL" id="CAB4851247.1"/>
    </source>
</evidence>
<evidence type="ECO:0000256" key="1">
    <source>
        <dbReference type="ARBA" id="ARBA00010702"/>
    </source>
</evidence>
<feature type="domain" description="Tyrosine specific protein phosphatases" evidence="3">
    <location>
        <begin position="397"/>
        <end position="450"/>
    </location>
</feature>
<name>A0A6J7NLK7_9ZZZZ</name>
<dbReference type="EMBL" id="CAFBMT010000029">
    <property type="protein sequence ID" value="CAB4954972.1"/>
    <property type="molecule type" value="Genomic_DNA"/>
</dbReference>
<dbReference type="Gene3D" id="1.10.4080.10">
    <property type="entry name" value="ADP-ribosylation/Crystallin J1"/>
    <property type="match status" value="1"/>
</dbReference>
<dbReference type="Pfam" id="PF03747">
    <property type="entry name" value="ADP_ribosyl_GH"/>
    <property type="match status" value="1"/>
</dbReference>
<comment type="similarity">
    <text evidence="1">Belongs to the ADP-ribosylglycohydrolase family.</text>
</comment>
<gene>
    <name evidence="5" type="ORF">UFOPK2656_03318</name>
    <name evidence="6" type="ORF">UFOPK3267_01457</name>
    <name evidence="7" type="ORF">UFOPK3651_03107</name>
    <name evidence="8" type="ORF">UFOPK3931_01666</name>
    <name evidence="4" type="ORF">UFOPK4189_03135</name>
</gene>
<sequence length="480" mass="52128">MNTNQPTPTGSGPTISHPVKQRALGAVIGAAVGDALGAPFEFEPAGLYPRRFPKPVIGGTGEMIGGGDFHWEPGEFTDDTQMGIALAESILANGCYSHDTAWQWFRAWAATASDVGATTRASLRNPDWRRVANHIQRGAGNGALMRSFPFAVALLHADPDTVKDIVVRHGALTHPDPAAGWGAWIAVELCRHAIHGKDPFTQMDTLLDRLPTDLRPLFEQLLAADWTPESEHPSNGSVWGCLAEAVWAVRTTDTFEDALTAAIALGHDADTVGCVTGAIAGAIHGIQTIPSRWTTYINGRIDSPTGPRIYRTADLQRLTTSLLGLNETSDEVLEHAAGPVEVAPRLYAADLLGAATVPTDWAVVSLCRTGHRFDGHPVRRQVFLIDQEGDHNPSLGDAVGDTVRSIDAFLAEGRNVVVHCHGGRSRTGLALKAWKMHASGITEREAHQWLASRWHRYHDQNRSFVEFLRNDWRPALRPTS</sequence>
<dbReference type="EMBL" id="CAESGF010000030">
    <property type="protein sequence ID" value="CAB4365390.1"/>
    <property type="molecule type" value="Genomic_DNA"/>
</dbReference>
<dbReference type="EMBL" id="CAEZYF010000035">
    <property type="protein sequence ID" value="CAB4747345.1"/>
    <property type="molecule type" value="Genomic_DNA"/>
</dbReference>
<dbReference type="SUPFAM" id="SSF52799">
    <property type="entry name" value="(Phosphotyrosine protein) phosphatases II"/>
    <property type="match status" value="1"/>
</dbReference>
<keyword evidence="2" id="KW-0378">Hydrolase</keyword>
<dbReference type="InterPro" id="IPR036705">
    <property type="entry name" value="Ribosyl_crysJ1_sf"/>
</dbReference>
<evidence type="ECO:0000313" key="4">
    <source>
        <dbReference type="EMBL" id="CAB4365390.1"/>
    </source>
</evidence>
<protein>
    <submittedName>
        <fullName evidence="8">Unannotated protein</fullName>
    </submittedName>
</protein>
<dbReference type="PROSITE" id="PS50056">
    <property type="entry name" value="TYR_PHOSPHATASE_2"/>
    <property type="match status" value="1"/>
</dbReference>
<organism evidence="8">
    <name type="scientific">freshwater metagenome</name>
    <dbReference type="NCBI Taxonomy" id="449393"/>
    <lineage>
        <taxon>unclassified sequences</taxon>
        <taxon>metagenomes</taxon>
        <taxon>ecological metagenomes</taxon>
    </lineage>
</organism>
<dbReference type="PROSITE" id="PS00383">
    <property type="entry name" value="TYR_PHOSPHATASE_1"/>
    <property type="match status" value="1"/>
</dbReference>
<dbReference type="Gene3D" id="3.90.190.10">
    <property type="entry name" value="Protein tyrosine phosphatase superfamily"/>
    <property type="match status" value="1"/>
</dbReference>
<evidence type="ECO:0000313" key="8">
    <source>
        <dbReference type="EMBL" id="CAB4993977.1"/>
    </source>
</evidence>
<dbReference type="EMBL" id="CAFBOL010000042">
    <property type="protein sequence ID" value="CAB4993977.1"/>
    <property type="molecule type" value="Genomic_DNA"/>
</dbReference>
<dbReference type="EMBL" id="CAFBIY010000075">
    <property type="protein sequence ID" value="CAB4851247.1"/>
    <property type="molecule type" value="Genomic_DNA"/>
</dbReference>
<dbReference type="GO" id="GO:0016787">
    <property type="term" value="F:hydrolase activity"/>
    <property type="evidence" value="ECO:0007669"/>
    <property type="project" value="UniProtKB-KW"/>
</dbReference>
<proteinExistence type="inferred from homology"/>
<evidence type="ECO:0000313" key="7">
    <source>
        <dbReference type="EMBL" id="CAB4954972.1"/>
    </source>
</evidence>
<reference evidence="8" key="1">
    <citation type="submission" date="2020-05" db="EMBL/GenBank/DDBJ databases">
        <authorList>
            <person name="Chiriac C."/>
            <person name="Salcher M."/>
            <person name="Ghai R."/>
            <person name="Kavagutti S V."/>
        </authorList>
    </citation>
    <scope>NUCLEOTIDE SEQUENCE</scope>
</reference>
<accession>A0A6J7NLK7</accession>
<evidence type="ECO:0000256" key="2">
    <source>
        <dbReference type="ARBA" id="ARBA00022801"/>
    </source>
</evidence>
<evidence type="ECO:0000313" key="5">
    <source>
        <dbReference type="EMBL" id="CAB4747345.1"/>
    </source>
</evidence>
<dbReference type="PANTHER" id="PTHR16222">
    <property type="entry name" value="ADP-RIBOSYLGLYCOHYDROLASE"/>
    <property type="match status" value="1"/>
</dbReference>
<dbReference type="AlphaFoldDB" id="A0A6J7NLK7"/>
<dbReference type="InterPro" id="IPR000387">
    <property type="entry name" value="Tyr_Pase_dom"/>
</dbReference>
<dbReference type="InterPro" id="IPR016130">
    <property type="entry name" value="Tyr_Pase_AS"/>
</dbReference>
<dbReference type="InterPro" id="IPR050792">
    <property type="entry name" value="ADP-ribosylglycohydrolase"/>
</dbReference>
<dbReference type="InterPro" id="IPR029021">
    <property type="entry name" value="Prot-tyrosine_phosphatase-like"/>
</dbReference>
<evidence type="ECO:0000259" key="3">
    <source>
        <dbReference type="PROSITE" id="PS50056"/>
    </source>
</evidence>